<organism evidence="2 3">
    <name type="scientific">Phytophthora megakarya</name>
    <dbReference type="NCBI Taxonomy" id="4795"/>
    <lineage>
        <taxon>Eukaryota</taxon>
        <taxon>Sar</taxon>
        <taxon>Stramenopiles</taxon>
        <taxon>Oomycota</taxon>
        <taxon>Peronosporomycetes</taxon>
        <taxon>Peronosporales</taxon>
        <taxon>Peronosporaceae</taxon>
        <taxon>Phytophthora</taxon>
    </lineage>
</organism>
<accession>A0A225UI33</accession>
<evidence type="ECO:0000256" key="1">
    <source>
        <dbReference type="SAM" id="MobiDB-lite"/>
    </source>
</evidence>
<proteinExistence type="predicted"/>
<dbReference type="Proteomes" id="UP000198211">
    <property type="component" value="Unassembled WGS sequence"/>
</dbReference>
<feature type="compositionally biased region" description="Acidic residues" evidence="1">
    <location>
        <begin position="1"/>
        <end position="14"/>
    </location>
</feature>
<sequence>MEGVEEIDTLEDSDTGSIGDTKHQHGETLHPNRNVGKVAESKVAARKSSETPALQTPDPPNAQRQVDIIKMPKPPRRTNARVKLTQRKIPSYIRYSTVKYPSDLAVNVHQIFFWARLMPDLKFVREILEAYPLIMDEPYLRGRTLECAWKTIRPDDYRYNFIIPHDLVTSLQAAFKSCPEDTISISEKIARQGFVRDKVITMDSKLKAFSE</sequence>
<keyword evidence="3" id="KW-1185">Reference proteome</keyword>
<feature type="compositionally biased region" description="Basic and acidic residues" evidence="1">
    <location>
        <begin position="20"/>
        <end position="30"/>
    </location>
</feature>
<comment type="caution">
    <text evidence="2">The sequence shown here is derived from an EMBL/GenBank/DDBJ whole genome shotgun (WGS) entry which is preliminary data.</text>
</comment>
<dbReference type="OrthoDB" id="122278at2759"/>
<reference evidence="3" key="1">
    <citation type="submission" date="2017-03" db="EMBL/GenBank/DDBJ databases">
        <title>Phytopthora megakarya and P. palmivora, two closely related causual agents of cacao black pod achieved similar genome size and gene model numbers by different mechanisms.</title>
        <authorList>
            <person name="Ali S."/>
            <person name="Shao J."/>
            <person name="Larry D.J."/>
            <person name="Kronmiller B."/>
            <person name="Shen D."/>
            <person name="Strem M.D."/>
            <person name="Melnick R.L."/>
            <person name="Guiltinan M.J."/>
            <person name="Tyler B.M."/>
            <person name="Meinhardt L.W."/>
            <person name="Bailey B.A."/>
        </authorList>
    </citation>
    <scope>NUCLEOTIDE SEQUENCE [LARGE SCALE GENOMIC DNA]</scope>
    <source>
        <strain evidence="3">zdho120</strain>
    </source>
</reference>
<dbReference type="AlphaFoldDB" id="A0A225UI33"/>
<evidence type="ECO:0000313" key="3">
    <source>
        <dbReference type="Proteomes" id="UP000198211"/>
    </source>
</evidence>
<protein>
    <submittedName>
        <fullName evidence="2">Uncharacterized protein</fullName>
    </submittedName>
</protein>
<evidence type="ECO:0000313" key="2">
    <source>
        <dbReference type="EMBL" id="OWY92665.1"/>
    </source>
</evidence>
<feature type="region of interest" description="Disordered" evidence="1">
    <location>
        <begin position="1"/>
        <end position="62"/>
    </location>
</feature>
<dbReference type="EMBL" id="NBNE01017601">
    <property type="protein sequence ID" value="OWY92665.1"/>
    <property type="molecule type" value="Genomic_DNA"/>
</dbReference>
<gene>
    <name evidence="2" type="ORF">PHMEG_00038245</name>
</gene>
<name>A0A225UI33_9STRA</name>